<dbReference type="EMBL" id="RJSF01000044">
    <property type="protein sequence ID" value="RNM12731.1"/>
    <property type="molecule type" value="Genomic_DNA"/>
</dbReference>
<evidence type="ECO:0000256" key="3">
    <source>
        <dbReference type="SAM" id="SignalP"/>
    </source>
</evidence>
<proteinExistence type="predicted"/>
<feature type="chain" id="PRO_5018254618" description="Fibronectin type III domain-containing protein" evidence="3">
    <location>
        <begin position="30"/>
        <end position="190"/>
    </location>
</feature>
<keyword evidence="2" id="KW-0472">Membrane</keyword>
<keyword evidence="2" id="KW-1133">Transmembrane helix</keyword>
<evidence type="ECO:0000313" key="4">
    <source>
        <dbReference type="EMBL" id="RNM12731.1"/>
    </source>
</evidence>
<evidence type="ECO:0000256" key="2">
    <source>
        <dbReference type="SAM" id="Phobius"/>
    </source>
</evidence>
<dbReference type="PROSITE" id="PS51257">
    <property type="entry name" value="PROKAR_LIPOPROTEIN"/>
    <property type="match status" value="1"/>
</dbReference>
<feature type="region of interest" description="Disordered" evidence="1">
    <location>
        <begin position="136"/>
        <end position="159"/>
    </location>
</feature>
<comment type="caution">
    <text evidence="4">The sequence shown here is derived from an EMBL/GenBank/DDBJ whole genome shotgun (WGS) entry which is preliminary data.</text>
</comment>
<keyword evidence="2" id="KW-0812">Transmembrane</keyword>
<evidence type="ECO:0008006" key="6">
    <source>
        <dbReference type="Google" id="ProtNLM"/>
    </source>
</evidence>
<dbReference type="AlphaFoldDB" id="A0A3N0GJZ0"/>
<reference evidence="4 5" key="1">
    <citation type="submission" date="2018-11" db="EMBL/GenBank/DDBJ databases">
        <authorList>
            <person name="Li F."/>
        </authorList>
    </citation>
    <scope>NUCLEOTIDE SEQUENCE [LARGE SCALE GENOMIC DNA]</scope>
    <source>
        <strain evidence="4 5">Gsoil 818</strain>
    </source>
</reference>
<sequence>MSRPPVGRLALALAVTLGLLVLTPSPSWACSCAAVGTAQHVQYAGTVAAGTVDWTATDGQTRTYKVDFDTVWKGAAAGSEKLSTSAYDASCGLGDLATGKRYLFFIEGRHPGAMRVGLCGGTVAYDDVLAREVQQVTGPPGKPLSAPTDEAAPDSSGAGSRPLAVLGIGAALLAGLAAAAVALRRREQRT</sequence>
<dbReference type="Proteomes" id="UP000279994">
    <property type="component" value="Unassembled WGS sequence"/>
</dbReference>
<dbReference type="InterPro" id="IPR008993">
    <property type="entry name" value="TIMP-like_OB-fold"/>
</dbReference>
<dbReference type="RefSeq" id="WP_123224494.1">
    <property type="nucleotide sequence ID" value="NZ_RJSF01000044.1"/>
</dbReference>
<dbReference type="SUPFAM" id="SSF50242">
    <property type="entry name" value="TIMP-like"/>
    <property type="match status" value="1"/>
</dbReference>
<keyword evidence="3" id="KW-0732">Signal</keyword>
<evidence type="ECO:0000256" key="1">
    <source>
        <dbReference type="SAM" id="MobiDB-lite"/>
    </source>
</evidence>
<accession>A0A3N0GJZ0</accession>
<name>A0A3N0GJZ0_9ACTN</name>
<feature type="signal peptide" evidence="3">
    <location>
        <begin position="1"/>
        <end position="29"/>
    </location>
</feature>
<feature type="transmembrane region" description="Helical" evidence="2">
    <location>
        <begin position="163"/>
        <end position="183"/>
    </location>
</feature>
<dbReference type="Gene3D" id="2.40.50.120">
    <property type="match status" value="1"/>
</dbReference>
<organism evidence="4 5">
    <name type="scientific">Nocardioides pocheonensis</name>
    <dbReference type="NCBI Taxonomy" id="661485"/>
    <lineage>
        <taxon>Bacteria</taxon>
        <taxon>Bacillati</taxon>
        <taxon>Actinomycetota</taxon>
        <taxon>Actinomycetes</taxon>
        <taxon>Propionibacteriales</taxon>
        <taxon>Nocardioidaceae</taxon>
        <taxon>Nocardioides</taxon>
    </lineage>
</organism>
<dbReference type="OrthoDB" id="3787064at2"/>
<evidence type="ECO:0000313" key="5">
    <source>
        <dbReference type="Proteomes" id="UP000279994"/>
    </source>
</evidence>
<protein>
    <recommendedName>
        <fullName evidence="6">Fibronectin type III domain-containing protein</fullName>
    </recommendedName>
</protein>
<gene>
    <name evidence="4" type="ORF">EFL26_19280</name>
</gene>
<keyword evidence="5" id="KW-1185">Reference proteome</keyword>